<organism evidence="2 3">
    <name type="scientific">Archangium minus</name>
    <dbReference type="NCBI Taxonomy" id="83450"/>
    <lineage>
        <taxon>Bacteria</taxon>
        <taxon>Pseudomonadati</taxon>
        <taxon>Myxococcota</taxon>
        <taxon>Myxococcia</taxon>
        <taxon>Myxococcales</taxon>
        <taxon>Cystobacterineae</taxon>
        <taxon>Archangiaceae</taxon>
        <taxon>Archangium</taxon>
    </lineage>
</organism>
<proteinExistence type="predicted"/>
<dbReference type="EMBL" id="CP043494">
    <property type="protein sequence ID" value="WNG50513.1"/>
    <property type="molecule type" value="Genomic_DNA"/>
</dbReference>
<evidence type="ECO:0000256" key="1">
    <source>
        <dbReference type="SAM" id="SignalP"/>
    </source>
</evidence>
<name>A0ABY9X537_9BACT</name>
<protein>
    <recommendedName>
        <fullName evidence="4">Lipoprotein</fullName>
    </recommendedName>
</protein>
<keyword evidence="1" id="KW-0732">Signal</keyword>
<evidence type="ECO:0000313" key="2">
    <source>
        <dbReference type="EMBL" id="WNG50513.1"/>
    </source>
</evidence>
<evidence type="ECO:0000313" key="3">
    <source>
        <dbReference type="Proteomes" id="UP001611383"/>
    </source>
</evidence>
<gene>
    <name evidence="2" type="ORF">F0U60_45060</name>
</gene>
<reference evidence="2 3" key="1">
    <citation type="submission" date="2019-08" db="EMBL/GenBank/DDBJ databases">
        <title>Archangium and Cystobacter genomes.</title>
        <authorList>
            <person name="Chen I.-C.K."/>
            <person name="Wielgoss S."/>
        </authorList>
    </citation>
    <scope>NUCLEOTIDE SEQUENCE [LARGE SCALE GENOMIC DNA]</scope>
    <source>
        <strain evidence="2 3">Cbm 6</strain>
    </source>
</reference>
<dbReference type="RefSeq" id="WP_395809672.1">
    <property type="nucleotide sequence ID" value="NZ_CP043494.1"/>
</dbReference>
<sequence length="274" mass="30840">MLRLSLVLSAVMATAVLAQENVPMPQPPSASRTAPPVIAPITRDGVRYESRWSHRGVLFAVDEKSGKPLWQVEVYEYLVDEQVETDIQEVYFKSMTLDAKGEALLIEDERGVRHQVDLKTRKAKLLTWPVTVNVVEASPDPDGWKYSVELKISNTLTRPLKLDGLSVAEKGRLSNNLFQVEVDGQPISYRGEMAKRAPPDRFIELKPGATYRTEVELSSDYPVPPGKHRLTVKFTHRNHFSPDDCLLESKPVTVELGDEPIRRPTVKPKPKPKP</sequence>
<dbReference type="Proteomes" id="UP001611383">
    <property type="component" value="Chromosome"/>
</dbReference>
<feature type="chain" id="PRO_5045269496" description="Lipoprotein" evidence="1">
    <location>
        <begin position="19"/>
        <end position="274"/>
    </location>
</feature>
<feature type="signal peptide" evidence="1">
    <location>
        <begin position="1"/>
        <end position="18"/>
    </location>
</feature>
<accession>A0ABY9X537</accession>
<keyword evidence="3" id="KW-1185">Reference proteome</keyword>
<dbReference type="Gene3D" id="2.60.40.2970">
    <property type="match status" value="1"/>
</dbReference>
<evidence type="ECO:0008006" key="4">
    <source>
        <dbReference type="Google" id="ProtNLM"/>
    </source>
</evidence>